<keyword evidence="6" id="KW-1185">Reference proteome</keyword>
<dbReference type="PANTHER" id="PTHR19303:SF71">
    <property type="entry name" value="ZINC FINGER PHD-TYPE DOMAIN-CONTAINING PROTEIN"/>
    <property type="match status" value="1"/>
</dbReference>
<dbReference type="Pfam" id="PF05225">
    <property type="entry name" value="HTH_psq"/>
    <property type="match status" value="1"/>
</dbReference>
<dbReference type="PANTHER" id="PTHR19303">
    <property type="entry name" value="TRANSPOSON"/>
    <property type="match status" value="1"/>
</dbReference>
<feature type="compositionally biased region" description="Basic and acidic residues" evidence="2">
    <location>
        <begin position="534"/>
        <end position="556"/>
    </location>
</feature>
<evidence type="ECO:0000256" key="1">
    <source>
        <dbReference type="ARBA" id="ARBA00004123"/>
    </source>
</evidence>
<dbReference type="InterPro" id="IPR036397">
    <property type="entry name" value="RNaseH_sf"/>
</dbReference>
<name>A0AAU9UW14_EUPED</name>
<evidence type="ECO:0000259" key="4">
    <source>
        <dbReference type="Pfam" id="PF05225"/>
    </source>
</evidence>
<feature type="domain" description="HTH psq-type" evidence="4">
    <location>
        <begin position="19"/>
        <end position="55"/>
    </location>
</feature>
<comment type="caution">
    <text evidence="5">The sequence shown here is derived from an EMBL/GenBank/DDBJ whole genome shotgun (WGS) entry which is preliminary data.</text>
</comment>
<sequence length="718" mass="81977">MVRNYKKKGTRTQEVDERSITLAVEEVIEGRLSYRKAALKYDIKTSTLESRVKKLKDAINKNGPSRTFHSKFTSQQVFSLEEEVRLNEYITNCCKMHYGLTTVQIRKLAYEYAKSLNLKYPVKWDENKMAGLEWMRKYRKRNSNLSLRKPENTSTARSFAFNKTAITEFYNNLTEVMQRHNFTADRIFNFDETGVSTVLDTPKVLAPKSQKQVGQIVSSERGELVTFGAIISASGNHIPPLFVFPRVHYKDHFLEGAPYGSIGAANRSGWINAEIFVTVLKHIQKHTLSSKEHPILLLCDNHESHISLQAITYARDNGITFVSFPPHTSHRLQPLDVGVFGPFKAKLKIAFNNWHLANPGKTISIYNIPKLVKLAYMESFNFKNIISGFAKPGIWPFNQMAFSDEDFAPIGVYTSSNLENIPPNSETNSAALGPQPSINLPSPNINVEDLLLESNTIIDESIDTRELSSPSLLQDHQDIFTEICKPSTSSAVTTTINIPITPDVIRPYPTIVRKRKSNKGRKPGKSRIYTNTPEKNELEERHKQKEIKKKEQERRARTNGVKRSLLSRPKKKKVKIMESNENSEESDKSQISLRESSLSPLDLDQDDHEDDFNKNFDATPKNIKDNSFILVKFPKKTCIIYYVGKVLCHYSPKELKVSYLRKKPGSWSFVFPDVEDIHTVYFSDIAKILPDPQPQSNSTARMSRLFTFPVNLKKFNVQ</sequence>
<feature type="compositionally biased region" description="Basic residues" evidence="2">
    <location>
        <begin position="512"/>
        <end position="525"/>
    </location>
</feature>
<proteinExistence type="predicted"/>
<feature type="domain" description="DDE-1" evidence="3">
    <location>
        <begin position="265"/>
        <end position="376"/>
    </location>
</feature>
<evidence type="ECO:0000313" key="5">
    <source>
        <dbReference type="EMBL" id="CAH2103645.1"/>
    </source>
</evidence>
<evidence type="ECO:0008006" key="7">
    <source>
        <dbReference type="Google" id="ProtNLM"/>
    </source>
</evidence>
<dbReference type="AlphaFoldDB" id="A0AAU9UW14"/>
<dbReference type="InterPro" id="IPR004875">
    <property type="entry name" value="DDE_SF_endonuclease_dom"/>
</dbReference>
<gene>
    <name evidence="5" type="ORF">EEDITHA_LOCUS18126</name>
</gene>
<dbReference type="Gene3D" id="3.30.420.10">
    <property type="entry name" value="Ribonuclease H-like superfamily/Ribonuclease H"/>
    <property type="match status" value="1"/>
</dbReference>
<organism evidence="5 6">
    <name type="scientific">Euphydryas editha</name>
    <name type="common">Edith's checkerspot</name>
    <dbReference type="NCBI Taxonomy" id="104508"/>
    <lineage>
        <taxon>Eukaryota</taxon>
        <taxon>Metazoa</taxon>
        <taxon>Ecdysozoa</taxon>
        <taxon>Arthropoda</taxon>
        <taxon>Hexapoda</taxon>
        <taxon>Insecta</taxon>
        <taxon>Pterygota</taxon>
        <taxon>Neoptera</taxon>
        <taxon>Endopterygota</taxon>
        <taxon>Lepidoptera</taxon>
        <taxon>Glossata</taxon>
        <taxon>Ditrysia</taxon>
        <taxon>Papilionoidea</taxon>
        <taxon>Nymphalidae</taxon>
        <taxon>Nymphalinae</taxon>
        <taxon>Euphydryas</taxon>
    </lineage>
</organism>
<evidence type="ECO:0000256" key="2">
    <source>
        <dbReference type="SAM" id="MobiDB-lite"/>
    </source>
</evidence>
<dbReference type="GO" id="GO:0005634">
    <property type="term" value="C:nucleus"/>
    <property type="evidence" value="ECO:0007669"/>
    <property type="project" value="UniProtKB-SubCell"/>
</dbReference>
<accession>A0AAU9UW14</accession>
<dbReference type="EMBL" id="CAKOGL010000026">
    <property type="protein sequence ID" value="CAH2103645.1"/>
    <property type="molecule type" value="Genomic_DNA"/>
</dbReference>
<evidence type="ECO:0000259" key="3">
    <source>
        <dbReference type="Pfam" id="PF03184"/>
    </source>
</evidence>
<dbReference type="GO" id="GO:0003677">
    <property type="term" value="F:DNA binding"/>
    <property type="evidence" value="ECO:0007669"/>
    <property type="project" value="InterPro"/>
</dbReference>
<dbReference type="Gene3D" id="1.10.10.60">
    <property type="entry name" value="Homeodomain-like"/>
    <property type="match status" value="1"/>
</dbReference>
<comment type="subcellular location">
    <subcellularLocation>
        <location evidence="1">Nucleus</location>
    </subcellularLocation>
</comment>
<evidence type="ECO:0000313" key="6">
    <source>
        <dbReference type="Proteomes" id="UP001153954"/>
    </source>
</evidence>
<dbReference type="Proteomes" id="UP001153954">
    <property type="component" value="Unassembled WGS sequence"/>
</dbReference>
<protein>
    <recommendedName>
        <fullName evidence="7">DDE-1 domain-containing protein</fullName>
    </recommendedName>
</protein>
<dbReference type="Pfam" id="PF03184">
    <property type="entry name" value="DDE_1"/>
    <property type="match status" value="1"/>
</dbReference>
<reference evidence="5" key="1">
    <citation type="submission" date="2022-03" db="EMBL/GenBank/DDBJ databases">
        <authorList>
            <person name="Tunstrom K."/>
        </authorList>
    </citation>
    <scope>NUCLEOTIDE SEQUENCE</scope>
</reference>
<dbReference type="SUPFAM" id="SSF46689">
    <property type="entry name" value="Homeodomain-like"/>
    <property type="match status" value="1"/>
</dbReference>
<dbReference type="InterPro" id="IPR050863">
    <property type="entry name" value="CenT-Element_Derived"/>
</dbReference>
<dbReference type="InterPro" id="IPR009057">
    <property type="entry name" value="Homeodomain-like_sf"/>
</dbReference>
<feature type="region of interest" description="Disordered" evidence="2">
    <location>
        <begin position="511"/>
        <end position="595"/>
    </location>
</feature>
<dbReference type="InterPro" id="IPR007889">
    <property type="entry name" value="HTH_Psq"/>
</dbReference>